<keyword evidence="1" id="KW-0472">Membrane</keyword>
<dbReference type="InterPro" id="IPR045584">
    <property type="entry name" value="Pilin-like"/>
</dbReference>
<dbReference type="NCBIfam" id="TIGR02532">
    <property type="entry name" value="IV_pilin_GFxxxE"/>
    <property type="match status" value="1"/>
</dbReference>
<dbReference type="EMBL" id="JELX01002098">
    <property type="protein sequence ID" value="KYF56557.1"/>
    <property type="molecule type" value="Genomic_DNA"/>
</dbReference>
<keyword evidence="1" id="KW-1133">Transmembrane helix</keyword>
<name>A0A150PLG2_SORCE</name>
<gene>
    <name evidence="2" type="ORF">BE04_38165</name>
</gene>
<evidence type="ECO:0000256" key="1">
    <source>
        <dbReference type="SAM" id="Phobius"/>
    </source>
</evidence>
<dbReference type="InterPro" id="IPR012902">
    <property type="entry name" value="N_methyl_site"/>
</dbReference>
<sequence length="206" mass="22149">MVRNFRAGVDRASRGWGRRGFTLVEVMLVGGLVALLAALATQGVSKYLVLATSAEAKQTIGGIARAVVASADRLQARSDGAAAQPLCRDAVTVPNAFYRVQGVKYQPDPRPGVDYNTGSPTAGWLCLGFEVSHPQSYQYRYRLGGSPMPVSVNHFPEDVPLDRRWAAYARGDLDADGTHAWFALDGYMKDGQVVFASAVGSIDPDE</sequence>
<dbReference type="PROSITE" id="PS00409">
    <property type="entry name" value="PROKAR_NTER_METHYL"/>
    <property type="match status" value="1"/>
</dbReference>
<organism evidence="2 3">
    <name type="scientific">Sorangium cellulosum</name>
    <name type="common">Polyangium cellulosum</name>
    <dbReference type="NCBI Taxonomy" id="56"/>
    <lineage>
        <taxon>Bacteria</taxon>
        <taxon>Pseudomonadati</taxon>
        <taxon>Myxococcota</taxon>
        <taxon>Polyangia</taxon>
        <taxon>Polyangiales</taxon>
        <taxon>Polyangiaceae</taxon>
        <taxon>Sorangium</taxon>
    </lineage>
</organism>
<proteinExistence type="predicted"/>
<dbReference type="Gene3D" id="3.30.700.10">
    <property type="entry name" value="Glycoprotein, Type 4 Pilin"/>
    <property type="match status" value="1"/>
</dbReference>
<reference evidence="2 3" key="1">
    <citation type="submission" date="2014-02" db="EMBL/GenBank/DDBJ databases">
        <title>The small core and large imbalanced accessory genome model reveals a collaborative survival strategy of Sorangium cellulosum strains in nature.</title>
        <authorList>
            <person name="Han K."/>
            <person name="Peng R."/>
            <person name="Blom J."/>
            <person name="Li Y.-Z."/>
        </authorList>
    </citation>
    <scope>NUCLEOTIDE SEQUENCE [LARGE SCALE GENOMIC DNA]</scope>
    <source>
        <strain evidence="2 3">So0157-18</strain>
    </source>
</reference>
<comment type="caution">
    <text evidence="2">The sequence shown here is derived from an EMBL/GenBank/DDBJ whole genome shotgun (WGS) entry which is preliminary data.</text>
</comment>
<keyword evidence="1" id="KW-0812">Transmembrane</keyword>
<protein>
    <submittedName>
        <fullName evidence="2">Type II secretory pathway pseudopilin</fullName>
    </submittedName>
</protein>
<feature type="transmembrane region" description="Helical" evidence="1">
    <location>
        <begin position="21"/>
        <end position="40"/>
    </location>
</feature>
<accession>A0A150PLG2</accession>
<evidence type="ECO:0000313" key="2">
    <source>
        <dbReference type="EMBL" id="KYF56557.1"/>
    </source>
</evidence>
<dbReference type="SUPFAM" id="SSF54523">
    <property type="entry name" value="Pili subunits"/>
    <property type="match status" value="1"/>
</dbReference>
<dbReference type="AlphaFoldDB" id="A0A150PLG2"/>
<dbReference type="Proteomes" id="UP000075604">
    <property type="component" value="Unassembled WGS sequence"/>
</dbReference>
<evidence type="ECO:0000313" key="3">
    <source>
        <dbReference type="Proteomes" id="UP000075604"/>
    </source>
</evidence>